<dbReference type="KEGG" id="xdi:EZH22_29020"/>
<dbReference type="EMBL" id="CP063362">
    <property type="protein sequence ID" value="QRG06843.1"/>
    <property type="molecule type" value="Genomic_DNA"/>
</dbReference>
<dbReference type="InterPro" id="IPR054357">
    <property type="entry name" value="MFE-2_N"/>
</dbReference>
<evidence type="ECO:0000259" key="2">
    <source>
        <dbReference type="Pfam" id="PF22622"/>
    </source>
</evidence>
<feature type="domain" description="MaoC-like" evidence="1">
    <location>
        <begin position="163"/>
        <end position="277"/>
    </location>
</feature>
<evidence type="ECO:0000313" key="3">
    <source>
        <dbReference type="EMBL" id="QRG06843.1"/>
    </source>
</evidence>
<dbReference type="SUPFAM" id="SSF54637">
    <property type="entry name" value="Thioesterase/thiol ester dehydrase-isomerase"/>
    <property type="match status" value="2"/>
</dbReference>
<name>A0A974PP63_9HYPH</name>
<dbReference type="Gene3D" id="3.10.129.10">
    <property type="entry name" value="Hotdog Thioesterase"/>
    <property type="match status" value="2"/>
</dbReference>
<dbReference type="PANTHER" id="PTHR13078:SF56">
    <property type="entry name" value="PEROXISOMAL MULTIFUNCTIONAL ENZYME TYPE 2"/>
    <property type="match status" value="1"/>
</dbReference>
<dbReference type="Pfam" id="PF22622">
    <property type="entry name" value="MFE-2_hydrat-2_N"/>
    <property type="match status" value="1"/>
</dbReference>
<dbReference type="CDD" id="cd03448">
    <property type="entry name" value="HDE_HSD"/>
    <property type="match status" value="1"/>
</dbReference>
<dbReference type="PANTHER" id="PTHR13078">
    <property type="entry name" value="PEROXISOMAL MULTIFUNCTIONAL ENZYME TYPE 2-RELATED"/>
    <property type="match status" value="1"/>
</dbReference>
<gene>
    <name evidence="3" type="ORF">EZH22_29020</name>
</gene>
<dbReference type="GO" id="GO:0003857">
    <property type="term" value="F:(3S)-3-hydroxyacyl-CoA dehydrogenase (NAD+) activity"/>
    <property type="evidence" value="ECO:0007669"/>
    <property type="project" value="TreeGrafter"/>
</dbReference>
<dbReference type="InterPro" id="IPR002539">
    <property type="entry name" value="MaoC-like_dom"/>
</dbReference>
<organism evidence="3 4">
    <name type="scientific">Xanthobacter dioxanivorans</name>
    <dbReference type="NCBI Taxonomy" id="2528964"/>
    <lineage>
        <taxon>Bacteria</taxon>
        <taxon>Pseudomonadati</taxon>
        <taxon>Pseudomonadota</taxon>
        <taxon>Alphaproteobacteria</taxon>
        <taxon>Hyphomicrobiales</taxon>
        <taxon>Xanthobacteraceae</taxon>
        <taxon>Xanthobacter</taxon>
    </lineage>
</organism>
<dbReference type="RefSeq" id="WP_203193757.1">
    <property type="nucleotide sequence ID" value="NZ_CP063362.1"/>
</dbReference>
<proteinExistence type="predicted"/>
<dbReference type="GO" id="GO:0044594">
    <property type="term" value="F:17-beta-hydroxysteroid dehydrogenase (NAD+) activity"/>
    <property type="evidence" value="ECO:0007669"/>
    <property type="project" value="TreeGrafter"/>
</dbReference>
<evidence type="ECO:0000259" key="1">
    <source>
        <dbReference type="Pfam" id="PF01575"/>
    </source>
</evidence>
<dbReference type="GO" id="GO:0006635">
    <property type="term" value="P:fatty acid beta-oxidation"/>
    <property type="evidence" value="ECO:0007669"/>
    <property type="project" value="TreeGrafter"/>
</dbReference>
<reference evidence="3 4" key="1">
    <citation type="submission" date="2020-10" db="EMBL/GenBank/DDBJ databases">
        <title>Degradation of 1,4-Dioxane by Xanthobacter sp. YN2, via a Novel Group-2 Soluble Di-Iron Monooxygenase.</title>
        <authorList>
            <person name="Ma F."/>
            <person name="Wang Y."/>
            <person name="Yang J."/>
            <person name="Guo H."/>
            <person name="Su D."/>
            <person name="Yu L."/>
        </authorList>
    </citation>
    <scope>NUCLEOTIDE SEQUENCE [LARGE SCALE GENOMIC DNA]</scope>
    <source>
        <strain evidence="3 4">YN2</strain>
    </source>
</reference>
<dbReference type="Proteomes" id="UP000596427">
    <property type="component" value="Chromosome"/>
</dbReference>
<protein>
    <submittedName>
        <fullName evidence="3">MaoC family dehydratase N-terminal domain-containing protein</fullName>
    </submittedName>
</protein>
<accession>A0A974PP63</accession>
<dbReference type="Pfam" id="PF01575">
    <property type="entry name" value="MaoC_dehydratas"/>
    <property type="match status" value="1"/>
</dbReference>
<sequence length="285" mass="30381">MAIDYDKLIALAIPDARHSYTAKDTMLYALGVGLGHDPTDRDQLRFVCEKDLAALPTMAVVLASPGPWMRRLHTGVDYVKVVHGEQGLVLHRPLAAEGALVGRTRVVDVIDKGKGKGAVVLSERLLTDAVTGELIASITQSTFCRGDGGFGGPARPRPALHKVPDRAPDMVCELRTNANAALLYRLSGDHNPLHSDPDVAAKAGFPQPILHGLATYGVTGHALLKGVCGYDPGRLRAISARFTAPVFPGETFAVSIWRDGDVVSFETRVVERGVLAIGNGRAQIA</sequence>
<dbReference type="GO" id="GO:0004300">
    <property type="term" value="F:enoyl-CoA hydratase activity"/>
    <property type="evidence" value="ECO:0007669"/>
    <property type="project" value="TreeGrafter"/>
</dbReference>
<dbReference type="InterPro" id="IPR029069">
    <property type="entry name" value="HotDog_dom_sf"/>
</dbReference>
<keyword evidence="4" id="KW-1185">Reference proteome</keyword>
<evidence type="ECO:0000313" key="4">
    <source>
        <dbReference type="Proteomes" id="UP000596427"/>
    </source>
</evidence>
<feature type="domain" description="Peroxisomal multifunctional enzyme type 2-like N-terminal" evidence="2">
    <location>
        <begin position="19"/>
        <end position="146"/>
    </location>
</feature>
<dbReference type="AlphaFoldDB" id="A0A974PP63"/>